<feature type="domain" description="CoA carboxyltransferase N-terminal" evidence="2">
    <location>
        <begin position="1"/>
        <end position="256"/>
    </location>
</feature>
<protein>
    <submittedName>
        <fullName evidence="4">Methylmalonyl-CoA carboxyltransferase 12S subunit</fullName>
        <ecNumber evidence="4">2.1.3.1</ecNumber>
    </submittedName>
</protein>
<dbReference type="InterPro" id="IPR011762">
    <property type="entry name" value="COA_CT_N"/>
</dbReference>
<dbReference type="EMBL" id="FWFR01000003">
    <property type="protein sequence ID" value="SLN72646.1"/>
    <property type="molecule type" value="Genomic_DNA"/>
</dbReference>
<dbReference type="PANTHER" id="PTHR43842">
    <property type="entry name" value="PROPIONYL-COA CARBOXYLASE BETA CHAIN"/>
    <property type="match status" value="1"/>
</dbReference>
<dbReference type="AlphaFoldDB" id="A0A1Y5TTZ4"/>
<evidence type="ECO:0000256" key="1">
    <source>
        <dbReference type="SAM" id="MobiDB-lite"/>
    </source>
</evidence>
<dbReference type="EC" id="2.1.3.1" evidence="4"/>
<dbReference type="InterPro" id="IPR034733">
    <property type="entry name" value="AcCoA_carboxyl_beta"/>
</dbReference>
<dbReference type="RefSeq" id="WP_085884833.1">
    <property type="nucleotide sequence ID" value="NZ_FWFR01000003.1"/>
</dbReference>
<organism evidence="4 5">
    <name type="scientific">Oceanibacterium hippocampi</name>
    <dbReference type="NCBI Taxonomy" id="745714"/>
    <lineage>
        <taxon>Bacteria</taxon>
        <taxon>Pseudomonadati</taxon>
        <taxon>Pseudomonadota</taxon>
        <taxon>Alphaproteobacteria</taxon>
        <taxon>Sneathiellales</taxon>
        <taxon>Sneathiellaceae</taxon>
        <taxon>Oceanibacterium</taxon>
    </lineage>
</organism>
<dbReference type="OrthoDB" id="9803706at2"/>
<dbReference type="InParanoid" id="A0A1Y5TTZ4"/>
<dbReference type="InterPro" id="IPR029045">
    <property type="entry name" value="ClpP/crotonase-like_dom_sf"/>
</dbReference>
<dbReference type="InterPro" id="IPR051047">
    <property type="entry name" value="AccD/PCCB"/>
</dbReference>
<dbReference type="PROSITE" id="PS50989">
    <property type="entry name" value="COA_CT_CTER"/>
    <property type="match status" value="1"/>
</dbReference>
<proteinExistence type="predicted"/>
<accession>A0A1Y5TTZ4</accession>
<feature type="region of interest" description="Disordered" evidence="1">
    <location>
        <begin position="246"/>
        <end position="267"/>
    </location>
</feature>
<keyword evidence="5" id="KW-1185">Reference proteome</keyword>
<dbReference type="Gene3D" id="3.90.226.10">
    <property type="entry name" value="2-enoyl-CoA Hydratase, Chain A, domain 1"/>
    <property type="match status" value="2"/>
</dbReference>
<evidence type="ECO:0000313" key="5">
    <source>
        <dbReference type="Proteomes" id="UP000193200"/>
    </source>
</evidence>
<reference evidence="4 5" key="1">
    <citation type="submission" date="2017-03" db="EMBL/GenBank/DDBJ databases">
        <authorList>
            <person name="Afonso C.L."/>
            <person name="Miller P.J."/>
            <person name="Scott M.A."/>
            <person name="Spackman E."/>
            <person name="Goraichik I."/>
            <person name="Dimitrov K.M."/>
            <person name="Suarez D.L."/>
            <person name="Swayne D.E."/>
        </authorList>
    </citation>
    <scope>NUCLEOTIDE SEQUENCE [LARGE SCALE GENOMIC DNA]</scope>
    <source>
        <strain evidence="4 5">CECT 7691</strain>
    </source>
</reference>
<gene>
    <name evidence="4" type="ORF">OCH7691_03495</name>
</gene>
<dbReference type="SUPFAM" id="SSF52096">
    <property type="entry name" value="ClpP/crotonase"/>
    <property type="match status" value="2"/>
</dbReference>
<keyword evidence="4" id="KW-0808">Transferase</keyword>
<evidence type="ECO:0000313" key="4">
    <source>
        <dbReference type="EMBL" id="SLN72646.1"/>
    </source>
</evidence>
<dbReference type="PANTHER" id="PTHR43842:SF2">
    <property type="entry name" value="PROPIONYL-COA CARBOXYLASE BETA CHAIN, MITOCHONDRIAL"/>
    <property type="match status" value="1"/>
</dbReference>
<feature type="domain" description="CoA carboxyltransferase C-terminal" evidence="3">
    <location>
        <begin position="261"/>
        <end position="511"/>
    </location>
</feature>
<evidence type="ECO:0000259" key="2">
    <source>
        <dbReference type="PROSITE" id="PS50980"/>
    </source>
</evidence>
<evidence type="ECO:0000259" key="3">
    <source>
        <dbReference type="PROSITE" id="PS50989"/>
    </source>
</evidence>
<dbReference type="GO" id="GO:0004658">
    <property type="term" value="F:propionyl-CoA carboxylase activity"/>
    <property type="evidence" value="ECO:0007669"/>
    <property type="project" value="TreeGrafter"/>
</dbReference>
<sequence length="512" mass="55125">MDKSLLDDLEEKRRLGKAMGGPEKLQAHAAAGRLNARERLDVLLDPGSFVEISVLARSQLPELHARTPADGLVCGYGTINGRIVYVTSEDRTVQAGTRGRVAEKKTNRIRTLALKHGAPYITLMEAGAGRFQEISGAIAADVGYRFLEHFQMSGKVPQCAVFLGACFGGPSFTAMQSDFVSIVRDNGYIGMSGPPLVRVGLGREVTMEEIGGAVKSARETGQADYLADDERSALQSVRDFLSYFPSNADEAPPSAAPEPAPVDSEEGRERIAALVSENGRKPYKGDELVSLLVDGGKLFPYRASYGRSLFTGWGRINGEVVGFVASNPMVLGGALDDKAAIKARKFVDICDAFHIPLAFFIDCPGFMVGPEIENKRMVSLAARLLNTMAGCTVPKATIVIRKAIGLAYLALGGRPMDPDVIVGWPTSHFDPMGPLAGVELVHARAIANSDDPDALRAELIEKAKKDADCYRAAELALIDDIIHPAETRTVIADMITRTAATRKTGFKHRIDP</sequence>
<dbReference type="PROSITE" id="PS50980">
    <property type="entry name" value="COA_CT_NTER"/>
    <property type="match status" value="1"/>
</dbReference>
<name>A0A1Y5TTZ4_9PROT</name>
<dbReference type="Pfam" id="PF01039">
    <property type="entry name" value="Carboxyl_trans"/>
    <property type="match status" value="1"/>
</dbReference>
<dbReference type="GO" id="GO:0047154">
    <property type="term" value="F:methylmalonyl-CoA carboxytransferase activity"/>
    <property type="evidence" value="ECO:0007669"/>
    <property type="project" value="UniProtKB-EC"/>
</dbReference>
<dbReference type="InterPro" id="IPR011763">
    <property type="entry name" value="COA_CT_C"/>
</dbReference>
<dbReference type="Proteomes" id="UP000193200">
    <property type="component" value="Unassembled WGS sequence"/>
</dbReference>